<keyword evidence="1" id="KW-0560">Oxidoreductase</keyword>
<dbReference type="InterPro" id="IPR036291">
    <property type="entry name" value="NAD(P)-bd_dom_sf"/>
</dbReference>
<dbReference type="Pfam" id="PF00106">
    <property type="entry name" value="adh_short"/>
    <property type="match status" value="1"/>
</dbReference>
<dbReference type="RefSeq" id="WP_090070910.1">
    <property type="nucleotide sequence ID" value="NZ_FOVR01000003.1"/>
</dbReference>
<dbReference type="OrthoDB" id="109589at2"/>
<dbReference type="Gene3D" id="3.40.50.720">
    <property type="entry name" value="NAD(P)-binding Rossmann-like Domain"/>
    <property type="match status" value="1"/>
</dbReference>
<evidence type="ECO:0000256" key="1">
    <source>
        <dbReference type="ARBA" id="ARBA00023002"/>
    </source>
</evidence>
<dbReference type="STRING" id="655353.SAMN04488056_103259"/>
<gene>
    <name evidence="3" type="ORF">SAMN04488056_103259</name>
</gene>
<dbReference type="PANTHER" id="PTHR43157">
    <property type="entry name" value="PHOSPHATIDYLINOSITOL-GLYCAN BIOSYNTHESIS CLASS F PROTEIN-RELATED"/>
    <property type="match status" value="1"/>
</dbReference>
<comment type="similarity">
    <text evidence="2">Belongs to the short-chain dehydrogenases/reductases (SDR) family.</text>
</comment>
<reference evidence="3 4" key="1">
    <citation type="submission" date="2016-10" db="EMBL/GenBank/DDBJ databases">
        <authorList>
            <person name="de Groot N.N."/>
        </authorList>
    </citation>
    <scope>NUCLEOTIDE SEQUENCE [LARGE SCALE GENOMIC DNA]</scope>
    <source>
        <strain evidence="3 4">CGMCC 1.9157</strain>
    </source>
</reference>
<accession>A0A1I5EMN8</accession>
<dbReference type="SUPFAM" id="SSF51735">
    <property type="entry name" value="NAD(P)-binding Rossmann-fold domains"/>
    <property type="match status" value="1"/>
</dbReference>
<dbReference type="NCBIfam" id="NF004846">
    <property type="entry name" value="PRK06197.1"/>
    <property type="match status" value="1"/>
</dbReference>
<dbReference type="PRINTS" id="PR00080">
    <property type="entry name" value="SDRFAMILY"/>
</dbReference>
<dbReference type="AlphaFoldDB" id="A0A1I5EMN8"/>
<keyword evidence="4" id="KW-1185">Reference proteome</keyword>
<protein>
    <submittedName>
        <fullName evidence="3">NAD(P)-dependent dehydrogenase, short-chain alcohol dehydrogenase family</fullName>
    </submittedName>
</protein>
<proteinExistence type="inferred from homology"/>
<name>A0A1I5EMN8_9HYPH</name>
<dbReference type="PANTHER" id="PTHR43157:SF31">
    <property type="entry name" value="PHOSPHATIDYLINOSITOL-GLYCAN BIOSYNTHESIS CLASS F PROTEIN"/>
    <property type="match status" value="1"/>
</dbReference>
<sequence length="314" mass="33798">MNEQSISQNKIENWREDRLPNLSGKCFVITGGNSGIGFEAAQMLGRRGADLILACRSTQKAASARMMLEATSTGTINLVTLDLADRSSICRASDGVRAITQRIDGLINNAGIMQTPKCQTADGFELQFGTNHLGHFLWTSMLLDRVEAAGGRVVQVSSIAHRLGRIHFGDLMGEKKYSSTKAYAQSKLANLMFAFELDRRLAKAQSPAIAIACHPGYSNTNLQSSGPTGLLNMIYKPLNALIAQPSALGAVPTVLAAAGLEAQRGAYYGPTGFFDMRGPVSLSHIAPHALDLERSARLWAESEKLLGISFLSQD</sequence>
<dbReference type="PRINTS" id="PR00081">
    <property type="entry name" value="GDHRDH"/>
</dbReference>
<dbReference type="InterPro" id="IPR002347">
    <property type="entry name" value="SDR_fam"/>
</dbReference>
<dbReference type="GO" id="GO:0016491">
    <property type="term" value="F:oxidoreductase activity"/>
    <property type="evidence" value="ECO:0007669"/>
    <property type="project" value="UniProtKB-KW"/>
</dbReference>
<evidence type="ECO:0000313" key="4">
    <source>
        <dbReference type="Proteomes" id="UP000199236"/>
    </source>
</evidence>
<organism evidence="3 4">
    <name type="scientific">Cohaesibacter marisflavi</name>
    <dbReference type="NCBI Taxonomy" id="655353"/>
    <lineage>
        <taxon>Bacteria</taxon>
        <taxon>Pseudomonadati</taxon>
        <taxon>Pseudomonadota</taxon>
        <taxon>Alphaproteobacteria</taxon>
        <taxon>Hyphomicrobiales</taxon>
        <taxon>Cohaesibacteraceae</taxon>
    </lineage>
</organism>
<dbReference type="EMBL" id="FOVR01000003">
    <property type="protein sequence ID" value="SFO12784.1"/>
    <property type="molecule type" value="Genomic_DNA"/>
</dbReference>
<evidence type="ECO:0000256" key="2">
    <source>
        <dbReference type="RuleBase" id="RU000363"/>
    </source>
</evidence>
<dbReference type="Proteomes" id="UP000199236">
    <property type="component" value="Unassembled WGS sequence"/>
</dbReference>
<evidence type="ECO:0000313" key="3">
    <source>
        <dbReference type="EMBL" id="SFO12784.1"/>
    </source>
</evidence>